<name>K5WR14_AGABU</name>
<reference evidence="3" key="1">
    <citation type="journal article" date="2012" name="Proc. Natl. Acad. Sci. U.S.A.">
        <title>Genome sequence of the button mushroom Agaricus bisporus reveals mechanisms governing adaptation to a humic-rich ecological niche.</title>
        <authorList>
            <person name="Morin E."/>
            <person name="Kohler A."/>
            <person name="Baker A.R."/>
            <person name="Foulongne-Oriol M."/>
            <person name="Lombard V."/>
            <person name="Nagy L.G."/>
            <person name="Ohm R.A."/>
            <person name="Patyshakuliyeva A."/>
            <person name="Brun A."/>
            <person name="Aerts A.L."/>
            <person name="Bailey A.M."/>
            <person name="Billette C."/>
            <person name="Coutinho P.M."/>
            <person name="Deakin G."/>
            <person name="Doddapaneni H."/>
            <person name="Floudas D."/>
            <person name="Grimwood J."/>
            <person name="Hilden K."/>
            <person name="Kuees U."/>
            <person name="LaButti K.M."/>
            <person name="Lapidus A."/>
            <person name="Lindquist E.A."/>
            <person name="Lucas S.M."/>
            <person name="Murat C."/>
            <person name="Riley R.W."/>
            <person name="Salamov A.A."/>
            <person name="Schmutz J."/>
            <person name="Subramanian V."/>
            <person name="Woesten H.A.B."/>
            <person name="Xu J."/>
            <person name="Eastwood D.C."/>
            <person name="Foster G.D."/>
            <person name="Sonnenberg A.S."/>
            <person name="Cullen D."/>
            <person name="de Vries R.P."/>
            <person name="Lundell T."/>
            <person name="Hibbett D.S."/>
            <person name="Henrissat B."/>
            <person name="Burton K.S."/>
            <person name="Kerrigan R.W."/>
            <person name="Challen M.P."/>
            <person name="Grigoriev I.V."/>
            <person name="Martin F."/>
        </authorList>
    </citation>
    <scope>NUCLEOTIDE SEQUENCE [LARGE SCALE GENOMIC DNA]</scope>
    <source>
        <strain evidence="3">JB137-S8 / ATCC MYA-4627 / FGSC 10392</strain>
    </source>
</reference>
<feature type="compositionally biased region" description="Polar residues" evidence="1">
    <location>
        <begin position="302"/>
        <end position="311"/>
    </location>
</feature>
<dbReference type="HOGENOM" id="CLU_058842_1_0_1"/>
<feature type="compositionally biased region" description="Basic and acidic residues" evidence="1">
    <location>
        <begin position="277"/>
        <end position="299"/>
    </location>
</feature>
<feature type="region of interest" description="Disordered" evidence="1">
    <location>
        <begin position="231"/>
        <end position="250"/>
    </location>
</feature>
<accession>K5WR14</accession>
<dbReference type="GeneID" id="18829478"/>
<evidence type="ECO:0000256" key="1">
    <source>
        <dbReference type="SAM" id="MobiDB-lite"/>
    </source>
</evidence>
<dbReference type="EMBL" id="JH971394">
    <property type="protein sequence ID" value="EKM77811.1"/>
    <property type="molecule type" value="Genomic_DNA"/>
</dbReference>
<dbReference type="RefSeq" id="XP_007331510.1">
    <property type="nucleotide sequence ID" value="XM_007331448.1"/>
</dbReference>
<proteinExistence type="predicted"/>
<feature type="region of interest" description="Disordered" evidence="1">
    <location>
        <begin position="277"/>
        <end position="311"/>
    </location>
</feature>
<dbReference type="AlphaFoldDB" id="K5WR14"/>
<dbReference type="KEGG" id="abp:AGABI1DRAFT42982"/>
<dbReference type="OrthoDB" id="3269637at2759"/>
<dbReference type="InParanoid" id="K5WR14"/>
<protein>
    <recommendedName>
        <fullName evidence="4">HNH nuclease domain-containing protein</fullName>
    </recommendedName>
</protein>
<evidence type="ECO:0008006" key="4">
    <source>
        <dbReference type="Google" id="ProtNLM"/>
    </source>
</evidence>
<dbReference type="Proteomes" id="UP000008493">
    <property type="component" value="Unassembled WGS sequence"/>
</dbReference>
<evidence type="ECO:0000313" key="2">
    <source>
        <dbReference type="EMBL" id="EKM77811.1"/>
    </source>
</evidence>
<evidence type="ECO:0000313" key="3">
    <source>
        <dbReference type="Proteomes" id="UP000008493"/>
    </source>
</evidence>
<dbReference type="OMA" id="HAQEASK"/>
<gene>
    <name evidence="2" type="ORF">AGABI1DRAFT_42982</name>
</gene>
<organism evidence="2 3">
    <name type="scientific">Agaricus bisporus var. burnettii (strain JB137-S8 / ATCC MYA-4627 / FGSC 10392)</name>
    <name type="common">White button mushroom</name>
    <dbReference type="NCBI Taxonomy" id="597362"/>
    <lineage>
        <taxon>Eukaryota</taxon>
        <taxon>Fungi</taxon>
        <taxon>Dikarya</taxon>
        <taxon>Basidiomycota</taxon>
        <taxon>Agaricomycotina</taxon>
        <taxon>Agaricomycetes</taxon>
        <taxon>Agaricomycetidae</taxon>
        <taxon>Agaricales</taxon>
        <taxon>Agaricineae</taxon>
        <taxon>Agaricaceae</taxon>
        <taxon>Agaricus</taxon>
    </lineage>
</organism>
<sequence>MVNIYVPVENRPILALSIPTSDLERLSKRPVKWLRFVTFAVCGAHGDLSTTPQGSPVNYDSISLNEIAEVYYYTPEGDYNFIDHNLIKDSYIQTVFKDRRHLYDSNLVPVPSDLGIDSIENGLFLRADLHLGFAHGECAFLKTSNFALNPADIPRLKAGRIPFNRITLHHLEPDTGDDHPIPQYDAHISRTATSPPSPLILDFMYGVAAYQRWGSGEDIKDVMQQHYTEHYKPIPVPPAPSPHSSYSPERSEGILQAMDYVLALSMFFRGVTPETMVRERQRQEEVAEKRAKEASRVKVQEWMQSSSSTGS</sequence>
<keyword evidence="3" id="KW-1185">Reference proteome</keyword>